<sequence length="793" mass="88564">MRLCAIYARFFRSLNYDYIRASSETYEPDPWDATPSGADYPFVRLRLRPDITTVVGGNESGKSQMLCAISAALTGEGFDRSDFCRYSTFFGVDKTLLVPEFGAEFTDITSSDLTTIEQMTGLENLGPAQRVAIFRMNVTPKLRIYLRQDGIWTAPAHIKAPKLLRSIGVPAPFSIDTDVPLPDSVPLEYLVTGKASTALGRNFLRRVWDRFLDNHSWFDSQTTVTERSGEIADAFADTRRIDDDELRKFALAADLLLKVADLDQSLFAELQKAVRTQNGYANSIVDTINAELAKALNFPHWWSQDSRFELFVALHEYHLIFMIRDRTGRSYGFDERSDGLKYFLSYFVQYLAHQPPEDGGGPELLLMDEPDRFLSSSGQQDLLRIFEDFAHPRDPARKPVQVVYVTHSPFLIDKNDAGRIRVVEKGEYDEGTRVVASVAANHYEPLRSAFGGFVAETAFIGNCNLMLEGPSDQVLLAGVARWLAGRGVADRDRLDLNTITLVPTGGTRHVPYMVYLARGRDIEKPPIIVMLDGDKPGDEAREELQAGGAYAAPLIDDRLVLQVSDAELAAIETDNRGGVIVIEDLIPFSIAVEAVKAYCEEFVPDIAVDTLGLGVHDLVGDGGLVAQLERLVRSRSGKQRFHLDKVAFARAVIATLDHRGRAQAADQDPDLARAQQNFTLLLSALARRQRQAVRAEAVDKISSRINRAKRQFLRTQRGTARREDVLALIEEISDQLDNSADAEDVRATMRRWRERFHLDEDPRAQIDDYPALVKAVEALAYQAVRASADVSIT</sequence>
<dbReference type="GO" id="GO:0016887">
    <property type="term" value="F:ATP hydrolysis activity"/>
    <property type="evidence" value="ECO:0007669"/>
    <property type="project" value="InterPro"/>
</dbReference>
<evidence type="ECO:0000259" key="1">
    <source>
        <dbReference type="Pfam" id="PF13304"/>
    </source>
</evidence>
<comment type="caution">
    <text evidence="2">The sequence shown here is derived from an EMBL/GenBank/DDBJ whole genome shotgun (WGS) entry which is preliminary data.</text>
</comment>
<dbReference type="RefSeq" id="WP_061263325.1">
    <property type="nucleotide sequence ID" value="NZ_BCSZ01000020.1"/>
</dbReference>
<dbReference type="Pfam" id="PF13304">
    <property type="entry name" value="AAA_21"/>
    <property type="match status" value="1"/>
</dbReference>
<reference evidence="3" key="2">
    <citation type="submission" date="2016-02" db="EMBL/GenBank/DDBJ databases">
        <title>Draft genome sequence of five rapidly growing Mycobacterium species.</title>
        <authorList>
            <person name="Katahira K."/>
            <person name="Gotou Y."/>
            <person name="Iida K."/>
            <person name="Ogura Y."/>
            <person name="Hayashi T."/>
        </authorList>
    </citation>
    <scope>NUCLEOTIDE SEQUENCE [LARGE SCALE GENOMIC DNA]</scope>
    <source>
        <strain evidence="3">JCM6368</strain>
    </source>
</reference>
<evidence type="ECO:0000313" key="2">
    <source>
        <dbReference type="EMBL" id="GAT02058.1"/>
    </source>
</evidence>
<organism evidence="2 3">
    <name type="scientific">Mycolicibacterium fortuitum subsp. acetamidolyticum</name>
    <dbReference type="NCBI Taxonomy" id="144550"/>
    <lineage>
        <taxon>Bacteria</taxon>
        <taxon>Bacillati</taxon>
        <taxon>Actinomycetota</taxon>
        <taxon>Actinomycetes</taxon>
        <taxon>Mycobacteriales</taxon>
        <taxon>Mycobacteriaceae</taxon>
        <taxon>Mycolicibacterium</taxon>
    </lineage>
</organism>
<feature type="domain" description="ATPase AAA-type core" evidence="1">
    <location>
        <begin position="281"/>
        <end position="413"/>
    </location>
</feature>
<keyword evidence="2" id="KW-0255">Endonuclease</keyword>
<dbReference type="PANTHER" id="PTHR43581">
    <property type="entry name" value="ATP/GTP PHOSPHATASE"/>
    <property type="match status" value="1"/>
</dbReference>
<keyword evidence="2" id="KW-0378">Hydrolase</keyword>
<dbReference type="GO" id="GO:0005524">
    <property type="term" value="F:ATP binding"/>
    <property type="evidence" value="ECO:0007669"/>
    <property type="project" value="InterPro"/>
</dbReference>
<dbReference type="InterPro" id="IPR051396">
    <property type="entry name" value="Bact_Antivir_Def_Nuclease"/>
</dbReference>
<proteinExistence type="predicted"/>
<evidence type="ECO:0000313" key="3">
    <source>
        <dbReference type="Proteomes" id="UP000069705"/>
    </source>
</evidence>
<dbReference type="Proteomes" id="UP000069705">
    <property type="component" value="Unassembled WGS sequence"/>
</dbReference>
<dbReference type="GO" id="GO:0004519">
    <property type="term" value="F:endonuclease activity"/>
    <property type="evidence" value="ECO:0007669"/>
    <property type="project" value="UniProtKB-KW"/>
</dbReference>
<dbReference type="AlphaFoldDB" id="A0A100WPE8"/>
<dbReference type="PANTHER" id="PTHR43581:SF2">
    <property type="entry name" value="EXCINUCLEASE ATPASE SUBUNIT"/>
    <property type="match status" value="1"/>
</dbReference>
<name>A0A100WPE8_MYCFO</name>
<accession>A0A100WPE8</accession>
<reference evidence="2 3" key="1">
    <citation type="journal article" date="2016" name="Genome Announc.">
        <title>Draft Genome Sequences of Five Rapidly Growing Mycobacterium Species, M. thermoresistibile, M. fortuitum subsp. acetamidolyticum, M. canariasense, M. brisbanense, and M. novocastrense.</title>
        <authorList>
            <person name="Katahira K."/>
            <person name="Ogura Y."/>
            <person name="Gotoh Y."/>
            <person name="Hayashi T."/>
        </authorList>
    </citation>
    <scope>NUCLEOTIDE SEQUENCE [LARGE SCALE GENOMIC DNA]</scope>
    <source>
        <strain evidence="2 3">JCM6368</strain>
    </source>
</reference>
<dbReference type="SUPFAM" id="SSF52540">
    <property type="entry name" value="P-loop containing nucleoside triphosphate hydrolases"/>
    <property type="match status" value="1"/>
</dbReference>
<keyword evidence="2" id="KW-0540">Nuclease</keyword>
<dbReference type="CDD" id="cd00267">
    <property type="entry name" value="ABC_ATPase"/>
    <property type="match status" value="1"/>
</dbReference>
<gene>
    <name evidence="2" type="ORF">RMCFA_2170</name>
</gene>
<dbReference type="EMBL" id="BCSZ01000020">
    <property type="protein sequence ID" value="GAT02058.1"/>
    <property type="molecule type" value="Genomic_DNA"/>
</dbReference>
<dbReference type="InterPro" id="IPR003959">
    <property type="entry name" value="ATPase_AAA_core"/>
</dbReference>
<dbReference type="InterPro" id="IPR027417">
    <property type="entry name" value="P-loop_NTPase"/>
</dbReference>
<dbReference type="Gene3D" id="3.40.50.300">
    <property type="entry name" value="P-loop containing nucleotide triphosphate hydrolases"/>
    <property type="match status" value="2"/>
</dbReference>
<protein>
    <submittedName>
        <fullName evidence="2">ATP-dependent endonuclease of the OLD family-like protein</fullName>
    </submittedName>
</protein>